<feature type="compositionally biased region" description="Polar residues" evidence="1">
    <location>
        <begin position="818"/>
        <end position="838"/>
    </location>
</feature>
<gene>
    <name evidence="2" type="ORF">BN1708_000461</name>
</gene>
<feature type="compositionally biased region" description="Basic and acidic residues" evidence="1">
    <location>
        <begin position="960"/>
        <end position="969"/>
    </location>
</feature>
<feature type="region of interest" description="Disordered" evidence="1">
    <location>
        <begin position="16"/>
        <end position="47"/>
    </location>
</feature>
<evidence type="ECO:0000256" key="1">
    <source>
        <dbReference type="SAM" id="MobiDB-lite"/>
    </source>
</evidence>
<feature type="compositionally biased region" description="Basic residues" evidence="1">
    <location>
        <begin position="1441"/>
        <end position="1453"/>
    </location>
</feature>
<feature type="compositionally biased region" description="Basic and acidic residues" evidence="1">
    <location>
        <begin position="208"/>
        <end position="217"/>
    </location>
</feature>
<dbReference type="Proteomes" id="UP000044602">
    <property type="component" value="Unassembled WGS sequence"/>
</dbReference>
<reference evidence="2 3" key="1">
    <citation type="submission" date="2015-05" db="EMBL/GenBank/DDBJ databases">
        <authorList>
            <person name="Wang D.B."/>
            <person name="Wang M."/>
        </authorList>
    </citation>
    <scope>NUCLEOTIDE SEQUENCE [LARGE SCALE GENOMIC DNA]</scope>
    <source>
        <strain evidence="2">VL1</strain>
    </source>
</reference>
<feature type="compositionally biased region" description="Basic and acidic residues" evidence="1">
    <location>
        <begin position="706"/>
        <end position="722"/>
    </location>
</feature>
<feature type="compositionally biased region" description="Polar residues" evidence="1">
    <location>
        <begin position="67"/>
        <end position="87"/>
    </location>
</feature>
<feature type="region of interest" description="Disordered" evidence="1">
    <location>
        <begin position="886"/>
        <end position="1067"/>
    </location>
</feature>
<feature type="compositionally biased region" description="Acidic residues" evidence="1">
    <location>
        <begin position="230"/>
        <end position="245"/>
    </location>
</feature>
<feature type="compositionally biased region" description="Polar residues" evidence="1">
    <location>
        <begin position="34"/>
        <end position="46"/>
    </location>
</feature>
<organism evidence="2 3">
    <name type="scientific">Verticillium longisporum</name>
    <name type="common">Verticillium dahliae var. longisporum</name>
    <dbReference type="NCBI Taxonomy" id="100787"/>
    <lineage>
        <taxon>Eukaryota</taxon>
        <taxon>Fungi</taxon>
        <taxon>Dikarya</taxon>
        <taxon>Ascomycota</taxon>
        <taxon>Pezizomycotina</taxon>
        <taxon>Sordariomycetes</taxon>
        <taxon>Hypocreomycetidae</taxon>
        <taxon>Glomerellales</taxon>
        <taxon>Plectosphaerellaceae</taxon>
        <taxon>Verticillium</taxon>
    </lineage>
</organism>
<keyword evidence="3" id="KW-1185">Reference proteome</keyword>
<evidence type="ECO:0000313" key="3">
    <source>
        <dbReference type="Proteomes" id="UP000044602"/>
    </source>
</evidence>
<feature type="region of interest" description="Disordered" evidence="1">
    <location>
        <begin position="816"/>
        <end position="866"/>
    </location>
</feature>
<feature type="compositionally biased region" description="Polar residues" evidence="1">
    <location>
        <begin position="618"/>
        <end position="646"/>
    </location>
</feature>
<feature type="compositionally biased region" description="Polar residues" evidence="1">
    <location>
        <begin position="135"/>
        <end position="162"/>
    </location>
</feature>
<dbReference type="PANTHER" id="PTHR42068:SF1">
    <property type="entry name" value="YALI0B18964P"/>
    <property type="match status" value="1"/>
</dbReference>
<feature type="compositionally biased region" description="Low complexity" evidence="1">
    <location>
        <begin position="932"/>
        <end position="945"/>
    </location>
</feature>
<feature type="compositionally biased region" description="Low complexity" evidence="1">
    <location>
        <begin position="180"/>
        <end position="193"/>
    </location>
</feature>
<feature type="compositionally biased region" description="Acidic residues" evidence="1">
    <location>
        <begin position="982"/>
        <end position="997"/>
    </location>
</feature>
<feature type="region of interest" description="Disordered" evidence="1">
    <location>
        <begin position="576"/>
        <end position="747"/>
    </location>
</feature>
<dbReference type="STRING" id="100787.A0A0G4LD43"/>
<accession>A0A0G4LD43</accession>
<protein>
    <submittedName>
        <fullName evidence="2">Uncharacterized protein</fullName>
    </submittedName>
</protein>
<proteinExistence type="predicted"/>
<name>A0A0G4LD43_VERLO</name>
<feature type="compositionally biased region" description="Polar residues" evidence="1">
    <location>
        <begin position="284"/>
        <end position="295"/>
    </location>
</feature>
<feature type="region of interest" description="Disordered" evidence="1">
    <location>
        <begin position="135"/>
        <end position="314"/>
    </location>
</feature>
<feature type="region of interest" description="Disordered" evidence="1">
    <location>
        <begin position="65"/>
        <end position="115"/>
    </location>
</feature>
<feature type="compositionally biased region" description="Polar residues" evidence="1">
    <location>
        <begin position="1036"/>
        <end position="1047"/>
    </location>
</feature>
<feature type="region of interest" description="Disordered" evidence="1">
    <location>
        <begin position="1408"/>
        <end position="1464"/>
    </location>
</feature>
<feature type="compositionally biased region" description="Polar residues" evidence="1">
    <location>
        <begin position="590"/>
        <end position="607"/>
    </location>
</feature>
<feature type="compositionally biased region" description="Polar residues" evidence="1">
    <location>
        <begin position="893"/>
        <end position="913"/>
    </location>
</feature>
<sequence length="1464" mass="158362">MGSDFGQMFDNKFKRNSAMTLRAMPQDDAHKIAQSGNHHSQNQNRASHVVPAPIQIDKTAKVEASPYSWSSQHSNDNLLNANSTQGSPLFDQVPPAVPRHHSPHSYAPTKRPSDIIEDEDVNLLKDSMAASRFLGTSPNLAAPSSQQPRNYRQPESTSSWRNSAPEKKAGEDNMFEGSLAHSSRVASRYVSRAPSPPRNKVMTPAQFERYRQDKERQNSGGPVSKSPVEQQDDDEDNYEDDEDDIEKAKQAAKQRRKQEAHMTVYRQQMMKVTGEAANPLPSRPNISTSLSTPNLGSLAPPLGHTPGTSDEDEDEEVPLAILAAHGFPSKARAPSRMSHMASNPDIRASMMQMPQQGRPGSSMGDPSAARKGGHLPAFARKLPQDPFVGAGLVNGPPRESMNFSGGAPAPQSPGALPPGGLVGVIASEERSRAMRRGSPHVDAHHFAGGQQNGFPGGGFDPLAGIPPQMMYGMPQMPQQISVGEQAQVHMTQQMQQFMQMQMQFMQMMASNQANGGRPMSHMPTQDWLPRIVGMAFSVGFGRRKSTAAEDVFQNVEVASNEPSSFRVLERTDVSAGKSFDGGVRMGMGRATTSTVYQKPNLSQSSVEDNMFADLKPSNRGSGSSNTTKTASTDASSRHSNISTAPSSADFAHQGHHEEWKGAAKNSQGDMAGPALPKSGSRGFLDRAGRTFSFGGQKKNLPPVPSVDDHPLPVPPNHEHDGLSGRPRGLTSSTSSTATPPKIHEDQDFSLDMGSDFGQMFDNKFKRNSAMTLRAMSQDDAHKIAQSGNHHSQNQSRASHLVPAPIQIDKTAKVEASPYSWSSQHSNDNLLNANSNQGSPLFDQVPPPVPRHDSPHSYAPTKRPSDIVEDEDANLLKDSMAASRFLDTGPNLAAPSSQPARNYRQPESTSSWRNTAAPEKKAGEDNMFEGSLAHSSRVASRYVSRAPSPPRNKVMTPAQFERYRQDKERQNSGGPVSKSPVEQQDDDEDNYEDDDDDIEKAKQAAKQRRKQEAHMTVYRQQMMKVTGEAANPLPSRPNISTSLSTPNLGSLAPPPGHTPGTSDGDEDEDEEVPLAILAAHGFPSKARAPNRMSHMASNPDIRASMVQMPHQGRPGSSMGDPSAARKGGHLPAFARKLPQDPFVGAGLVNGPPRESMNFSGGAPAPQSPGALPPGGLVGVIASEERSRAMRRGSPHVDAHHFAGGQQNGFPGGGFDPLAGIPPQMMYGMPQMPQQISVGEQAQVHMTQQMQQFMQMQMQFMQMMAGNQPNGGRPMSHMPTPSEMGGSRQSFVGDGMSPMMMEPPQMGLDPRMRTMSMVQPSSHSWIQPGAGGYAPSIHAQGAGYAPSIAPSERSNIGLPGRYRPVSHAPQVPAHGQSQGSVYDFQSNPARTSTMSGAISGWDQTTMKALQGKTPSPPLPKTSTLRKVEDDDDDDEGWEAMKAKREKKRSMWRSKKSMGSELGAFIS</sequence>
<evidence type="ECO:0000313" key="2">
    <source>
        <dbReference type="EMBL" id="CRK19799.1"/>
    </source>
</evidence>
<dbReference type="EMBL" id="CVQH01011112">
    <property type="protein sequence ID" value="CRK19799.1"/>
    <property type="molecule type" value="Genomic_DNA"/>
</dbReference>
<dbReference type="PANTHER" id="PTHR42068">
    <property type="entry name" value="YALI0B18964P"/>
    <property type="match status" value="1"/>
</dbReference>
<feature type="compositionally biased region" description="Basic and acidic residues" evidence="1">
    <location>
        <begin position="652"/>
        <end position="661"/>
    </location>
</feature>